<dbReference type="SMART" id="SM00327">
    <property type="entry name" value="VWA"/>
    <property type="match status" value="1"/>
</dbReference>
<dbReference type="RefSeq" id="WP_264136253.1">
    <property type="nucleotide sequence ID" value="NZ_JAOYOD010000001.1"/>
</dbReference>
<reference evidence="5 6" key="1">
    <citation type="submission" date="2022-10" db="EMBL/GenBank/DDBJ databases">
        <title>Comparative genomics and taxonomic characterization of three novel marine species of genus Reichenbachiella exhibiting antioxidant and polysaccharide degradation activities.</title>
        <authorList>
            <person name="Muhammad N."/>
            <person name="Lee Y.-J."/>
            <person name="Ko J."/>
            <person name="Kim S.-G."/>
        </authorList>
    </citation>
    <scope>NUCLEOTIDE SEQUENCE [LARGE SCALE GENOMIC DNA]</scope>
    <source>
        <strain evidence="5 6">ABR2-5</strain>
    </source>
</reference>
<dbReference type="InterPro" id="IPR056861">
    <property type="entry name" value="HMCN1-like_VWA"/>
</dbReference>
<dbReference type="PROSITE" id="PS50234">
    <property type="entry name" value="VWFA"/>
    <property type="match status" value="1"/>
</dbReference>
<evidence type="ECO:0000313" key="5">
    <source>
        <dbReference type="EMBL" id="MCV9385464.1"/>
    </source>
</evidence>
<evidence type="ECO:0000256" key="2">
    <source>
        <dbReference type="ARBA" id="ARBA00022525"/>
    </source>
</evidence>
<dbReference type="PANTHER" id="PTHR47763:SF1">
    <property type="entry name" value="DUF659 DOMAIN-CONTAINING PROTEIN"/>
    <property type="match status" value="1"/>
</dbReference>
<dbReference type="CDD" id="cd00198">
    <property type="entry name" value="vWFA"/>
    <property type="match status" value="1"/>
</dbReference>
<sequence length="425" mass="47106">MKTLNQFKNFALVAVVLFSISCSSDEDFLNGKRADGKTSLFDEVTEPEVPIDHASEGVYTDSFYLSSSSGSGGAWSGSGEWGSGNPNGEFEAGTLTAGEWSDLEHWDFWNDLLSNQEYYEDVNRWGLKKIERYSFLVLDNQGAAVANAEVSLMIDEVEVWKTKTDSKGRATLWSDLGLNTPSALIKMGAVEEEVFGVINYAEGINEVALSTTVSNQKVMDIYFAVDATGSMMDEIDYLKAELIHVIQQVRMDHPTLEMRFGSVFYRDEGDDYLTRDFGFTTDEESLVDFIRDQNANGGGDFPEAVHSALNLAITQNTWDRDASSRILFLLLDAPPHYTQDVISDLEDNLIRAAENGIKIIPITASGIDKSTEFLMRSFAILTNGTYVFITDDSGVGNDHLEPTIGDYEVEKLNDLLVRLVGENVP</sequence>
<accession>A0ABT3CPS4</accession>
<protein>
    <submittedName>
        <fullName evidence="5">VWA domain-containing protein</fullName>
    </submittedName>
</protein>
<gene>
    <name evidence="5" type="ORF">N7U62_02260</name>
</gene>
<evidence type="ECO:0000259" key="4">
    <source>
        <dbReference type="PROSITE" id="PS50234"/>
    </source>
</evidence>
<dbReference type="InterPro" id="IPR002035">
    <property type="entry name" value="VWF_A"/>
</dbReference>
<dbReference type="InterPro" id="IPR052969">
    <property type="entry name" value="Thr-specific_kinase-like"/>
</dbReference>
<keyword evidence="2" id="KW-0964">Secreted</keyword>
<comment type="caution">
    <text evidence="5">The sequence shown here is derived from an EMBL/GenBank/DDBJ whole genome shotgun (WGS) entry which is preliminary data.</text>
</comment>
<evidence type="ECO:0000256" key="3">
    <source>
        <dbReference type="ARBA" id="ARBA00022729"/>
    </source>
</evidence>
<dbReference type="SUPFAM" id="SSF53300">
    <property type="entry name" value="vWA-like"/>
    <property type="match status" value="1"/>
</dbReference>
<dbReference type="PANTHER" id="PTHR47763">
    <property type="entry name" value="ALPHA-PROTEIN KINASE VWKA"/>
    <property type="match status" value="1"/>
</dbReference>
<proteinExistence type="predicted"/>
<keyword evidence="6" id="KW-1185">Reference proteome</keyword>
<feature type="domain" description="VWFA" evidence="4">
    <location>
        <begin position="220"/>
        <end position="412"/>
    </location>
</feature>
<dbReference type="EMBL" id="JAOYOD010000001">
    <property type="protein sequence ID" value="MCV9385464.1"/>
    <property type="molecule type" value="Genomic_DNA"/>
</dbReference>
<dbReference type="Proteomes" id="UP001300692">
    <property type="component" value="Unassembled WGS sequence"/>
</dbReference>
<organism evidence="5 6">
    <name type="scientific">Reichenbachiella ulvae</name>
    <dbReference type="NCBI Taxonomy" id="2980104"/>
    <lineage>
        <taxon>Bacteria</taxon>
        <taxon>Pseudomonadati</taxon>
        <taxon>Bacteroidota</taxon>
        <taxon>Cytophagia</taxon>
        <taxon>Cytophagales</taxon>
        <taxon>Reichenbachiellaceae</taxon>
        <taxon>Reichenbachiella</taxon>
    </lineage>
</organism>
<name>A0ABT3CPS4_9BACT</name>
<keyword evidence="3" id="KW-0732">Signal</keyword>
<dbReference type="Pfam" id="PF25106">
    <property type="entry name" value="VWA_4"/>
    <property type="match status" value="1"/>
</dbReference>
<evidence type="ECO:0000256" key="1">
    <source>
        <dbReference type="ARBA" id="ARBA00004613"/>
    </source>
</evidence>
<evidence type="ECO:0000313" key="6">
    <source>
        <dbReference type="Proteomes" id="UP001300692"/>
    </source>
</evidence>
<dbReference type="Gene3D" id="3.40.50.410">
    <property type="entry name" value="von Willebrand factor, type A domain"/>
    <property type="match status" value="1"/>
</dbReference>
<dbReference type="InterPro" id="IPR036465">
    <property type="entry name" value="vWFA_dom_sf"/>
</dbReference>
<comment type="subcellular location">
    <subcellularLocation>
        <location evidence="1">Secreted</location>
    </subcellularLocation>
</comment>
<dbReference type="PROSITE" id="PS51257">
    <property type="entry name" value="PROKAR_LIPOPROTEIN"/>
    <property type="match status" value="1"/>
</dbReference>